<evidence type="ECO:0000259" key="12">
    <source>
        <dbReference type="PROSITE" id="PS51918"/>
    </source>
</evidence>
<dbReference type="InterPro" id="IPR058240">
    <property type="entry name" value="rSAM_sf"/>
</dbReference>
<name>A0A425Y063_9BACT</name>
<evidence type="ECO:0000256" key="5">
    <source>
        <dbReference type="ARBA" id="ARBA00022723"/>
    </source>
</evidence>
<evidence type="ECO:0000256" key="11">
    <source>
        <dbReference type="ARBA" id="ARBA00048697"/>
    </source>
</evidence>
<dbReference type="EC" id="4.1.99.22" evidence="2"/>
<dbReference type="OrthoDB" id="9763993at2"/>
<reference evidence="13 14" key="1">
    <citation type="submission" date="2018-07" db="EMBL/GenBank/DDBJ databases">
        <title>Draft genome sequence of Ancylomarina sp. M1P.</title>
        <authorList>
            <person name="Yadav S."/>
            <person name="Villanueva L."/>
            <person name="Damste J.S.S."/>
        </authorList>
    </citation>
    <scope>NUCLEOTIDE SEQUENCE [LARGE SCALE GENOMIC DNA]</scope>
    <source>
        <strain evidence="13 14">M1P</strain>
    </source>
</reference>
<keyword evidence="14" id="KW-1185">Reference proteome</keyword>
<keyword evidence="7" id="KW-0408">Iron</keyword>
<dbReference type="GO" id="GO:0061798">
    <property type="term" value="F:GTP 3',8'-cyclase activity"/>
    <property type="evidence" value="ECO:0007669"/>
    <property type="project" value="UniProtKB-EC"/>
</dbReference>
<dbReference type="SFLD" id="SFLDG01386">
    <property type="entry name" value="main_SPASM_domain-containing"/>
    <property type="match status" value="1"/>
</dbReference>
<evidence type="ECO:0000256" key="10">
    <source>
        <dbReference type="ARBA" id="ARBA00023150"/>
    </source>
</evidence>
<evidence type="ECO:0000256" key="4">
    <source>
        <dbReference type="ARBA" id="ARBA00022691"/>
    </source>
</evidence>
<dbReference type="SUPFAM" id="SSF102114">
    <property type="entry name" value="Radical SAM enzymes"/>
    <property type="match status" value="1"/>
</dbReference>
<dbReference type="Pfam" id="PF06463">
    <property type="entry name" value="Mob_synth_C"/>
    <property type="match status" value="1"/>
</dbReference>
<dbReference type="CDD" id="cd01335">
    <property type="entry name" value="Radical_SAM"/>
    <property type="match status" value="1"/>
</dbReference>
<evidence type="ECO:0000256" key="9">
    <source>
        <dbReference type="ARBA" id="ARBA00023134"/>
    </source>
</evidence>
<evidence type="ECO:0000256" key="6">
    <source>
        <dbReference type="ARBA" id="ARBA00022741"/>
    </source>
</evidence>
<evidence type="ECO:0000256" key="7">
    <source>
        <dbReference type="ARBA" id="ARBA00023004"/>
    </source>
</evidence>
<dbReference type="GO" id="GO:0061799">
    <property type="term" value="F:cyclic pyranopterin monophosphate synthase activity"/>
    <property type="evidence" value="ECO:0007669"/>
    <property type="project" value="TreeGrafter"/>
</dbReference>
<evidence type="ECO:0000256" key="1">
    <source>
        <dbReference type="ARBA" id="ARBA00001966"/>
    </source>
</evidence>
<dbReference type="Proteomes" id="UP000285794">
    <property type="component" value="Unassembled WGS sequence"/>
</dbReference>
<dbReference type="InterPro" id="IPR000385">
    <property type="entry name" value="MoaA_NifB_PqqE_Fe-S-bd_CS"/>
</dbReference>
<comment type="cofactor">
    <cofactor evidence="1">
        <name>[4Fe-4S] cluster</name>
        <dbReference type="ChEBI" id="CHEBI:49883"/>
    </cofactor>
</comment>
<dbReference type="AlphaFoldDB" id="A0A425Y063"/>
<dbReference type="InterPro" id="IPR050105">
    <property type="entry name" value="MoCo_biosynth_MoaA/MoaC"/>
</dbReference>
<dbReference type="GO" id="GO:0005525">
    <property type="term" value="F:GTP binding"/>
    <property type="evidence" value="ECO:0007669"/>
    <property type="project" value="UniProtKB-KW"/>
</dbReference>
<dbReference type="SFLD" id="SFLDG01067">
    <property type="entry name" value="SPASM/twitch_domain_containing"/>
    <property type="match status" value="1"/>
</dbReference>
<sequence length="275" mass="30847">MNLQKENLYMLDRYKRNISYLRISVTDRCNLRCSYCMPEDGIDLMAHDDMLSFEEIVSFVEEAIKTGITKVRLTGGEPLVRKGIVELVEKIANIKGLEDLALTTNGILLEKYADDLAKAGLKRVNISLDTLNPKTYREVTRCGDIEDVFKGIEASKKAGLTPIKINCVRMPDSSETELIALKAYCKSNDLDLRFIRQMDLETGDFSIVEGGEGGNCKKCNRIRLTANGKVKPCLFNQNEFDVKELGAKDAIRRTIESKPEEGSKNKIGKFYNIGG</sequence>
<dbReference type="PROSITE" id="PS51918">
    <property type="entry name" value="RADICAL_SAM"/>
    <property type="match status" value="1"/>
</dbReference>
<keyword evidence="3" id="KW-0004">4Fe-4S</keyword>
<dbReference type="SMART" id="SM00729">
    <property type="entry name" value="Elp3"/>
    <property type="match status" value="1"/>
</dbReference>
<dbReference type="RefSeq" id="WP_125030953.1">
    <property type="nucleotide sequence ID" value="NZ_JAPXVP010000009.1"/>
</dbReference>
<keyword evidence="4" id="KW-0949">S-adenosyl-L-methionine</keyword>
<dbReference type="PANTHER" id="PTHR22960:SF0">
    <property type="entry name" value="MOLYBDENUM COFACTOR BIOSYNTHESIS PROTEIN 1"/>
    <property type="match status" value="1"/>
</dbReference>
<keyword evidence="10" id="KW-0501">Molybdenum cofactor biosynthesis</keyword>
<dbReference type="InterPro" id="IPR010505">
    <property type="entry name" value="MoaA_twitch"/>
</dbReference>
<dbReference type="InterPro" id="IPR006638">
    <property type="entry name" value="Elp3/MiaA/NifB-like_rSAM"/>
</dbReference>
<dbReference type="PANTHER" id="PTHR22960">
    <property type="entry name" value="MOLYBDOPTERIN COFACTOR SYNTHESIS PROTEIN A"/>
    <property type="match status" value="1"/>
</dbReference>
<dbReference type="InterPro" id="IPR007197">
    <property type="entry name" value="rSAM"/>
</dbReference>
<dbReference type="UniPathway" id="UPA00344"/>
<dbReference type="SFLD" id="SFLDS00029">
    <property type="entry name" value="Radical_SAM"/>
    <property type="match status" value="1"/>
</dbReference>
<comment type="caution">
    <text evidence="13">The sequence shown here is derived from an EMBL/GenBank/DDBJ whole genome shotgun (WGS) entry which is preliminary data.</text>
</comment>
<evidence type="ECO:0000313" key="13">
    <source>
        <dbReference type="EMBL" id="RRG20954.1"/>
    </source>
</evidence>
<comment type="catalytic activity">
    <reaction evidence="11">
        <text>GTP + AH2 + S-adenosyl-L-methionine = (8S)-3',8-cyclo-7,8-dihydroguanosine 5'-triphosphate + 5'-deoxyadenosine + L-methionine + A + H(+)</text>
        <dbReference type="Rhea" id="RHEA:49576"/>
        <dbReference type="ChEBI" id="CHEBI:13193"/>
        <dbReference type="ChEBI" id="CHEBI:15378"/>
        <dbReference type="ChEBI" id="CHEBI:17319"/>
        <dbReference type="ChEBI" id="CHEBI:17499"/>
        <dbReference type="ChEBI" id="CHEBI:37565"/>
        <dbReference type="ChEBI" id="CHEBI:57844"/>
        <dbReference type="ChEBI" id="CHEBI:59789"/>
        <dbReference type="ChEBI" id="CHEBI:131766"/>
        <dbReference type="EC" id="4.1.99.22"/>
    </reaction>
</comment>
<organism evidence="13 14">
    <name type="scientific">Ancylomarina euxinus</name>
    <dbReference type="NCBI Taxonomy" id="2283627"/>
    <lineage>
        <taxon>Bacteria</taxon>
        <taxon>Pseudomonadati</taxon>
        <taxon>Bacteroidota</taxon>
        <taxon>Bacteroidia</taxon>
        <taxon>Marinilabiliales</taxon>
        <taxon>Marinifilaceae</taxon>
        <taxon>Ancylomarina</taxon>
    </lineage>
</organism>
<evidence type="ECO:0000256" key="8">
    <source>
        <dbReference type="ARBA" id="ARBA00023014"/>
    </source>
</evidence>
<gene>
    <name evidence="13" type="ORF">DWB61_11055</name>
</gene>
<dbReference type="GO" id="GO:0046872">
    <property type="term" value="F:metal ion binding"/>
    <property type="evidence" value="ECO:0007669"/>
    <property type="project" value="UniProtKB-KW"/>
</dbReference>
<keyword evidence="6" id="KW-0547">Nucleotide-binding</keyword>
<evidence type="ECO:0000256" key="2">
    <source>
        <dbReference type="ARBA" id="ARBA00012167"/>
    </source>
</evidence>
<evidence type="ECO:0000256" key="3">
    <source>
        <dbReference type="ARBA" id="ARBA00022485"/>
    </source>
</evidence>
<dbReference type="Gene3D" id="3.20.20.70">
    <property type="entry name" value="Aldolase class I"/>
    <property type="match status" value="1"/>
</dbReference>
<dbReference type="EMBL" id="QQWG01000010">
    <property type="protein sequence ID" value="RRG20954.1"/>
    <property type="molecule type" value="Genomic_DNA"/>
</dbReference>
<feature type="domain" description="Radical SAM core" evidence="12">
    <location>
        <begin position="13"/>
        <end position="234"/>
    </location>
</feature>
<dbReference type="PROSITE" id="PS01305">
    <property type="entry name" value="MOAA_NIFB_PQQE"/>
    <property type="match status" value="1"/>
</dbReference>
<dbReference type="GO" id="GO:0051539">
    <property type="term" value="F:4 iron, 4 sulfur cluster binding"/>
    <property type="evidence" value="ECO:0007669"/>
    <property type="project" value="UniProtKB-KW"/>
</dbReference>
<dbReference type="Pfam" id="PF04055">
    <property type="entry name" value="Radical_SAM"/>
    <property type="match status" value="1"/>
</dbReference>
<accession>A0A425Y063</accession>
<protein>
    <recommendedName>
        <fullName evidence="2">GTP 3',8-cyclase</fullName>
        <ecNumber evidence="2">4.1.99.22</ecNumber>
    </recommendedName>
</protein>
<proteinExistence type="predicted"/>
<keyword evidence="5" id="KW-0479">Metal-binding</keyword>
<dbReference type="InterPro" id="IPR013785">
    <property type="entry name" value="Aldolase_TIM"/>
</dbReference>
<keyword evidence="8" id="KW-0411">Iron-sulfur</keyword>
<dbReference type="GO" id="GO:0006777">
    <property type="term" value="P:Mo-molybdopterin cofactor biosynthetic process"/>
    <property type="evidence" value="ECO:0007669"/>
    <property type="project" value="UniProtKB-KW"/>
</dbReference>
<evidence type="ECO:0000313" key="14">
    <source>
        <dbReference type="Proteomes" id="UP000285794"/>
    </source>
</evidence>
<keyword evidence="9" id="KW-0342">GTP-binding</keyword>